<feature type="domain" description="Homing endonuclease LAGLIDADG" evidence="1">
    <location>
        <begin position="9"/>
        <end position="114"/>
    </location>
</feature>
<accession>A0A1F5E6D2</accession>
<dbReference type="GO" id="GO:0004519">
    <property type="term" value="F:endonuclease activity"/>
    <property type="evidence" value="ECO:0007669"/>
    <property type="project" value="InterPro"/>
</dbReference>
<dbReference type="InterPro" id="IPR027434">
    <property type="entry name" value="Homing_endonucl"/>
</dbReference>
<dbReference type="AlphaFoldDB" id="A0A1F5E6D2"/>
<protein>
    <recommendedName>
        <fullName evidence="1">Homing endonuclease LAGLIDADG domain-containing protein</fullName>
    </recommendedName>
</protein>
<organism evidence="2 3">
    <name type="scientific">Candidatus Beckwithbacteria bacterium RBG_13_42_9</name>
    <dbReference type="NCBI Taxonomy" id="1797457"/>
    <lineage>
        <taxon>Bacteria</taxon>
        <taxon>Candidatus Beckwithiibacteriota</taxon>
    </lineage>
</organism>
<name>A0A1F5E6D2_9BACT</name>
<dbReference type="STRING" id="1797457.A2160_04170"/>
<dbReference type="PANTHER" id="PTHR36181:SF4">
    <property type="entry name" value="LAGLIDADG ENDONUCLEASE"/>
    <property type="match status" value="1"/>
</dbReference>
<dbReference type="Gene3D" id="3.10.28.10">
    <property type="entry name" value="Homing endonucleases"/>
    <property type="match status" value="1"/>
</dbReference>
<dbReference type="InterPro" id="IPR051289">
    <property type="entry name" value="LAGLIDADG_Endonuclease"/>
</dbReference>
<dbReference type="EMBL" id="MEZK01000014">
    <property type="protein sequence ID" value="OGD62935.1"/>
    <property type="molecule type" value="Genomic_DNA"/>
</dbReference>
<reference evidence="2 3" key="1">
    <citation type="journal article" date="2016" name="Nat. Commun.">
        <title>Thousands of microbial genomes shed light on interconnected biogeochemical processes in an aquifer system.</title>
        <authorList>
            <person name="Anantharaman K."/>
            <person name="Brown C.T."/>
            <person name="Hug L.A."/>
            <person name="Sharon I."/>
            <person name="Castelle C.J."/>
            <person name="Probst A.J."/>
            <person name="Thomas B.C."/>
            <person name="Singh A."/>
            <person name="Wilkins M.J."/>
            <person name="Karaoz U."/>
            <person name="Brodie E.L."/>
            <person name="Williams K.H."/>
            <person name="Hubbard S.S."/>
            <person name="Banfield J.F."/>
        </authorList>
    </citation>
    <scope>NUCLEOTIDE SEQUENCE [LARGE SCALE GENOMIC DNA]</scope>
</reference>
<evidence type="ECO:0000259" key="1">
    <source>
        <dbReference type="Pfam" id="PF00961"/>
    </source>
</evidence>
<comment type="caution">
    <text evidence="2">The sequence shown here is derived from an EMBL/GenBank/DDBJ whole genome shotgun (WGS) entry which is preliminary data.</text>
</comment>
<dbReference type="SUPFAM" id="SSF55608">
    <property type="entry name" value="Homing endonucleases"/>
    <property type="match status" value="1"/>
</dbReference>
<dbReference type="Proteomes" id="UP000177006">
    <property type="component" value="Unassembled WGS sequence"/>
</dbReference>
<gene>
    <name evidence="2" type="ORF">A2160_04170</name>
</gene>
<sequence>MVDLDPWYIVGFTEGEGCFAITISKHKTKKIGLDARLIFEIELRGDDRPILEAIKKYFKVGRIYDLNYQRYGWFPHVKYSVHNLDDLRQTIIPFFRKYSLKGKKAKDFKLFCQALVFFEKKEHLTLKGINKLKDLRKFMNKNRPFGQ</sequence>
<evidence type="ECO:0000313" key="3">
    <source>
        <dbReference type="Proteomes" id="UP000177006"/>
    </source>
</evidence>
<proteinExistence type="predicted"/>
<evidence type="ECO:0000313" key="2">
    <source>
        <dbReference type="EMBL" id="OGD62935.1"/>
    </source>
</evidence>
<dbReference type="PANTHER" id="PTHR36181">
    <property type="entry name" value="INTRON-ENCODED ENDONUCLEASE AI3-RELATED"/>
    <property type="match status" value="1"/>
</dbReference>
<dbReference type="InterPro" id="IPR004860">
    <property type="entry name" value="LAGLIDADG_dom"/>
</dbReference>
<dbReference type="Pfam" id="PF00961">
    <property type="entry name" value="LAGLIDADG_1"/>
    <property type="match status" value="1"/>
</dbReference>